<dbReference type="PANTHER" id="PTHR33567">
    <property type="entry name" value="CHROMATE ION TRANSPORTER (EUROFUNG)"/>
    <property type="match status" value="1"/>
</dbReference>
<dbReference type="Proteomes" id="UP000078486">
    <property type="component" value="Unassembled WGS sequence"/>
</dbReference>
<feature type="transmembrane region" description="Helical" evidence="7">
    <location>
        <begin position="343"/>
        <end position="361"/>
    </location>
</feature>
<proteinExistence type="inferred from homology"/>
<evidence type="ECO:0000256" key="7">
    <source>
        <dbReference type="SAM" id="Phobius"/>
    </source>
</evidence>
<keyword evidence="4 7" id="KW-0812">Transmembrane</keyword>
<evidence type="ECO:0000313" key="8">
    <source>
        <dbReference type="EMBL" id="OAM89817.1"/>
    </source>
</evidence>
<dbReference type="PIRSF" id="PIRSF004810">
    <property type="entry name" value="ChrA"/>
    <property type="match status" value="1"/>
</dbReference>
<feature type="transmembrane region" description="Helical" evidence="7">
    <location>
        <begin position="305"/>
        <end position="331"/>
    </location>
</feature>
<keyword evidence="3" id="KW-1003">Cell membrane</keyword>
<comment type="caution">
    <text evidence="8">The sequence shown here is derived from an EMBL/GenBank/DDBJ whole genome shotgun (WGS) entry which is preliminary data.</text>
</comment>
<feature type="transmembrane region" description="Helical" evidence="7">
    <location>
        <begin position="116"/>
        <end position="136"/>
    </location>
</feature>
<dbReference type="OrthoDB" id="9788907at2"/>
<gene>
    <name evidence="8" type="ORF">AW736_10850</name>
</gene>
<feature type="transmembrane region" description="Helical" evidence="7">
    <location>
        <begin position="386"/>
        <end position="403"/>
    </location>
</feature>
<dbReference type="GO" id="GO:0005886">
    <property type="term" value="C:plasma membrane"/>
    <property type="evidence" value="ECO:0007669"/>
    <property type="project" value="UniProtKB-SubCell"/>
</dbReference>
<feature type="transmembrane region" description="Helical" evidence="7">
    <location>
        <begin position="238"/>
        <end position="258"/>
    </location>
</feature>
<comment type="similarity">
    <text evidence="2">Belongs to the chromate ion transporter (CHR) (TC 2.A.51) family.</text>
</comment>
<dbReference type="InterPro" id="IPR014047">
    <property type="entry name" value="Chr_Tranpt_l_chain"/>
</dbReference>
<accession>A0A178IKJ3</accession>
<organism evidence="8 9">
    <name type="scientific">Termitidicoccus mucosus</name>
    <dbReference type="NCBI Taxonomy" id="1184151"/>
    <lineage>
        <taxon>Bacteria</taxon>
        <taxon>Pseudomonadati</taxon>
        <taxon>Verrucomicrobiota</taxon>
        <taxon>Opitutia</taxon>
        <taxon>Opitutales</taxon>
        <taxon>Opitutaceae</taxon>
        <taxon>Termitidicoccus</taxon>
    </lineage>
</organism>
<keyword evidence="5 7" id="KW-1133">Transmembrane helix</keyword>
<evidence type="ECO:0000256" key="2">
    <source>
        <dbReference type="ARBA" id="ARBA00005262"/>
    </source>
</evidence>
<feature type="transmembrane region" description="Helical" evidence="7">
    <location>
        <begin position="84"/>
        <end position="104"/>
    </location>
</feature>
<feature type="transmembrane region" description="Helical" evidence="7">
    <location>
        <begin position="148"/>
        <end position="181"/>
    </location>
</feature>
<feature type="transmembrane region" description="Helical" evidence="7">
    <location>
        <begin position="270"/>
        <end position="293"/>
    </location>
</feature>
<evidence type="ECO:0000313" key="9">
    <source>
        <dbReference type="Proteomes" id="UP000078486"/>
    </source>
</evidence>
<dbReference type="EMBL" id="LRRQ01000076">
    <property type="protein sequence ID" value="OAM89817.1"/>
    <property type="molecule type" value="Genomic_DNA"/>
</dbReference>
<feature type="transmembrane region" description="Helical" evidence="7">
    <location>
        <begin position="12"/>
        <end position="35"/>
    </location>
</feature>
<evidence type="ECO:0000256" key="5">
    <source>
        <dbReference type="ARBA" id="ARBA00022989"/>
    </source>
</evidence>
<dbReference type="Pfam" id="PF02417">
    <property type="entry name" value="Chromate_transp"/>
    <property type="match status" value="2"/>
</dbReference>
<reference evidence="8 9" key="1">
    <citation type="submission" date="2016-01" db="EMBL/GenBank/DDBJ databases">
        <title>High potential of lignocellulose degradation of a new Verrucomicrobia species.</title>
        <authorList>
            <person name="Wang Y."/>
            <person name="Shi Y."/>
            <person name="Qiu Z."/>
            <person name="Liu S."/>
            <person name="Yang H."/>
        </authorList>
    </citation>
    <scope>NUCLEOTIDE SEQUENCE [LARGE SCALE GENOMIC DNA]</scope>
    <source>
        <strain evidence="8 9">TSB47</strain>
    </source>
</reference>
<dbReference type="PANTHER" id="PTHR33567:SF3">
    <property type="entry name" value="CHROMATE ION TRANSPORTER (EUROFUNG)"/>
    <property type="match status" value="1"/>
</dbReference>
<sequence>MNHPSRNARALVEIVTVFLKLGCISFGGPVAHLAYLHEEFVRKRRWLDDGAYGDLVALCQFLPGPASSQLVYALGMMRGGLPGALLASFCFTLPSALLMILFGYGIARAGDLRGAGWLHGLKLAAVAVVAQAVWNMGKKLCPDRTRVALALLAAVAVLVVPGAWAQIAVIAAGMAAGWIFCREPKGTRTPGEGNGAIIYPKYGYICAIGALVLFALLLLPPLAGGGTVGSGARVFEGFYRAGALVFGGGHVVLPLLHAEVVPAGLVSDDMFLAGYGAAQALPGPLFTFAAYLGTVMDGGTRGWVNGLWCLLAVFLPGWLLIGGALPFWHVLRDKGWMQAAMRGANAAVVGMLLAALYHPVWTSAAGGLREAAAALAAFALLEVWRVPPWCVVLLSALAGWWLFG</sequence>
<name>A0A178IKJ3_9BACT</name>
<dbReference type="GO" id="GO:0015109">
    <property type="term" value="F:chromate transmembrane transporter activity"/>
    <property type="evidence" value="ECO:0007669"/>
    <property type="project" value="InterPro"/>
</dbReference>
<evidence type="ECO:0000256" key="1">
    <source>
        <dbReference type="ARBA" id="ARBA00004651"/>
    </source>
</evidence>
<comment type="subcellular location">
    <subcellularLocation>
        <location evidence="1">Cell membrane</location>
        <topology evidence="1">Multi-pass membrane protein</topology>
    </subcellularLocation>
</comment>
<keyword evidence="9" id="KW-1185">Reference proteome</keyword>
<evidence type="ECO:0000256" key="6">
    <source>
        <dbReference type="ARBA" id="ARBA00023136"/>
    </source>
</evidence>
<keyword evidence="6 7" id="KW-0472">Membrane</keyword>
<evidence type="ECO:0000256" key="3">
    <source>
        <dbReference type="ARBA" id="ARBA00022475"/>
    </source>
</evidence>
<evidence type="ECO:0000256" key="4">
    <source>
        <dbReference type="ARBA" id="ARBA00022692"/>
    </source>
</evidence>
<protein>
    <submittedName>
        <fullName evidence="8">Chromate transporter</fullName>
    </submittedName>
</protein>
<feature type="transmembrane region" description="Helical" evidence="7">
    <location>
        <begin position="202"/>
        <end position="223"/>
    </location>
</feature>
<dbReference type="RefSeq" id="WP_068770276.1">
    <property type="nucleotide sequence ID" value="NZ_CP109796.1"/>
</dbReference>
<dbReference type="InterPro" id="IPR003370">
    <property type="entry name" value="Chromate_transpt"/>
</dbReference>
<dbReference type="AlphaFoldDB" id="A0A178IKJ3"/>
<dbReference type="NCBIfam" id="TIGR00937">
    <property type="entry name" value="2A51"/>
    <property type="match status" value="1"/>
</dbReference>